<evidence type="ECO:0000313" key="4">
    <source>
        <dbReference type="Proteomes" id="UP001139494"/>
    </source>
</evidence>
<keyword evidence="1" id="KW-0812">Transmembrane</keyword>
<accession>A0A9R1CUW6</accession>
<reference evidence="3" key="1">
    <citation type="journal article" date="2023" name="Front. Microbiol.">
        <title>Genomic-based phylogenetic and metabolic analyses of the genus Natronomonas, and description of Natronomonas aquatica sp. nov.</title>
        <authorList>
            <person name="Garcia-Roldan A."/>
            <person name="Duran-Viseras A."/>
            <person name="de la Haba R.R."/>
            <person name="Corral P."/>
            <person name="Sanchez-Porro C."/>
            <person name="Ventosa A."/>
        </authorList>
    </citation>
    <scope>NUCLEOTIDE SEQUENCE</scope>
    <source>
        <strain evidence="3">F2-12</strain>
    </source>
</reference>
<dbReference type="AlphaFoldDB" id="A0A9R1CUW6"/>
<evidence type="ECO:0000259" key="2">
    <source>
        <dbReference type="Pfam" id="PF03703"/>
    </source>
</evidence>
<organism evidence="3 4">
    <name type="scientific">Natronomonas aquatica</name>
    <dbReference type="NCBI Taxonomy" id="2841590"/>
    <lineage>
        <taxon>Archaea</taxon>
        <taxon>Methanobacteriati</taxon>
        <taxon>Methanobacteriota</taxon>
        <taxon>Stenosarchaea group</taxon>
        <taxon>Halobacteria</taxon>
        <taxon>Halobacteriales</taxon>
        <taxon>Natronomonadaceae</taxon>
        <taxon>Natronomonas</taxon>
    </lineage>
</organism>
<keyword evidence="1" id="KW-0472">Membrane</keyword>
<evidence type="ECO:0000313" key="3">
    <source>
        <dbReference type="EMBL" id="MCQ4334325.1"/>
    </source>
</evidence>
<dbReference type="PANTHER" id="PTHR34473">
    <property type="entry name" value="UPF0699 TRANSMEMBRANE PROTEIN YDBS"/>
    <property type="match status" value="1"/>
</dbReference>
<keyword evidence="4" id="KW-1185">Reference proteome</keyword>
<keyword evidence="1" id="KW-1133">Transmembrane helix</keyword>
<feature type="domain" description="YdbS-like PH" evidence="2">
    <location>
        <begin position="105"/>
        <end position="183"/>
    </location>
</feature>
<dbReference type="PANTHER" id="PTHR34473:SF3">
    <property type="entry name" value="TRANSMEMBRANE PROTEIN-RELATED"/>
    <property type="match status" value="1"/>
</dbReference>
<gene>
    <name evidence="3" type="ORF">KM295_12730</name>
</gene>
<feature type="transmembrane region" description="Helical" evidence="1">
    <location>
        <begin position="55"/>
        <end position="78"/>
    </location>
</feature>
<name>A0A9R1CUW6_9EURY</name>
<feature type="transmembrane region" description="Helical" evidence="1">
    <location>
        <begin position="84"/>
        <end position="103"/>
    </location>
</feature>
<dbReference type="Pfam" id="PF03703">
    <property type="entry name" value="bPH_2"/>
    <property type="match status" value="1"/>
</dbReference>
<comment type="caution">
    <text evidence="3">The sequence shown here is derived from an EMBL/GenBank/DDBJ whole genome shotgun (WGS) entry which is preliminary data.</text>
</comment>
<dbReference type="Proteomes" id="UP001139494">
    <property type="component" value="Unassembled WGS sequence"/>
</dbReference>
<proteinExistence type="predicted"/>
<protein>
    <submittedName>
        <fullName evidence="3">PH domain-containing protein</fullName>
    </submittedName>
</protein>
<sequence>MDETDGNRRGECPFGDDLAPAVQRIDEAERTDASVPDIDELVGPPQTLESEIQGVWALQAAVSAAILGVIAAVAFSVLSVGGPWIGGAVFAVGVVIGIVLSVLRYRIWTYQVREDSLYLRRGVVTRVETVAPYVRIQHVDTRRGPIERVFGLATTVVYTAGSRGADVAIPGLTPERAADLQTRLKQLAIAAEGDDAV</sequence>
<dbReference type="RefSeq" id="WP_256030361.1">
    <property type="nucleotide sequence ID" value="NZ_JAHLKM010000022.1"/>
</dbReference>
<dbReference type="InterPro" id="IPR005182">
    <property type="entry name" value="YdbS-like_PH"/>
</dbReference>
<evidence type="ECO:0000256" key="1">
    <source>
        <dbReference type="SAM" id="Phobius"/>
    </source>
</evidence>
<dbReference type="EMBL" id="JAHLKM010000022">
    <property type="protein sequence ID" value="MCQ4334325.1"/>
    <property type="molecule type" value="Genomic_DNA"/>
</dbReference>